<reference evidence="1" key="2">
    <citation type="journal article" date="2023" name="BMC Genomics">
        <title>Pest status, molecular evolution, and epigenetic factors derived from the genome assembly of Frankliniella fusca, a thysanopteran phytovirus vector.</title>
        <authorList>
            <person name="Catto M.A."/>
            <person name="Labadie P.E."/>
            <person name="Jacobson A.L."/>
            <person name="Kennedy G.G."/>
            <person name="Srinivasan R."/>
            <person name="Hunt B.G."/>
        </authorList>
    </citation>
    <scope>NUCLEOTIDE SEQUENCE</scope>
    <source>
        <strain evidence="1">PL_HMW_Pooled</strain>
    </source>
</reference>
<dbReference type="EMBL" id="JAHWGI010001402">
    <property type="protein sequence ID" value="KAK3929676.1"/>
    <property type="molecule type" value="Genomic_DNA"/>
</dbReference>
<organism evidence="1 2">
    <name type="scientific">Frankliniella fusca</name>
    <dbReference type="NCBI Taxonomy" id="407009"/>
    <lineage>
        <taxon>Eukaryota</taxon>
        <taxon>Metazoa</taxon>
        <taxon>Ecdysozoa</taxon>
        <taxon>Arthropoda</taxon>
        <taxon>Hexapoda</taxon>
        <taxon>Insecta</taxon>
        <taxon>Pterygota</taxon>
        <taxon>Neoptera</taxon>
        <taxon>Paraneoptera</taxon>
        <taxon>Thysanoptera</taxon>
        <taxon>Terebrantia</taxon>
        <taxon>Thripoidea</taxon>
        <taxon>Thripidae</taxon>
        <taxon>Frankliniella</taxon>
    </lineage>
</organism>
<comment type="caution">
    <text evidence="1">The sequence shown here is derived from an EMBL/GenBank/DDBJ whole genome shotgun (WGS) entry which is preliminary data.</text>
</comment>
<reference evidence="1" key="1">
    <citation type="submission" date="2021-07" db="EMBL/GenBank/DDBJ databases">
        <authorList>
            <person name="Catto M.A."/>
            <person name="Jacobson A."/>
            <person name="Kennedy G."/>
            <person name="Labadie P."/>
            <person name="Hunt B.G."/>
            <person name="Srinivasan R."/>
        </authorList>
    </citation>
    <scope>NUCLEOTIDE SEQUENCE</scope>
    <source>
        <strain evidence="1">PL_HMW_Pooled</strain>
        <tissue evidence="1">Head</tissue>
    </source>
</reference>
<name>A0AAE1LRA7_9NEOP</name>
<sequence length="183" mass="20707">MAMRRIKNNAGNSTGTLFLDEVALTERVNFERDSTNARLSECREVHPEADKTKKGDHAFEFMFQPLRQGRNCSIFKNRSSQRTSGAETCPGSFDIAEKCWIFCRLCHDRCSNLEQKHVEPVRSLLNSCNVNSCEHPVDPIRFLYFALMKRLWTRVVNNKVLEVPDGLVKLAATIPGCGEAGRG</sequence>
<dbReference type="Proteomes" id="UP001219518">
    <property type="component" value="Unassembled WGS sequence"/>
</dbReference>
<gene>
    <name evidence="1" type="ORF">KUF71_019507</name>
</gene>
<keyword evidence="2" id="KW-1185">Reference proteome</keyword>
<proteinExistence type="predicted"/>
<evidence type="ECO:0000313" key="1">
    <source>
        <dbReference type="EMBL" id="KAK3929676.1"/>
    </source>
</evidence>
<accession>A0AAE1LRA7</accession>
<dbReference type="AlphaFoldDB" id="A0AAE1LRA7"/>
<evidence type="ECO:0000313" key="2">
    <source>
        <dbReference type="Proteomes" id="UP001219518"/>
    </source>
</evidence>
<protein>
    <submittedName>
        <fullName evidence="1">WD repeat-containing protein 17</fullName>
    </submittedName>
</protein>